<dbReference type="OrthoDB" id="9802617at2"/>
<evidence type="ECO:0000256" key="8">
    <source>
        <dbReference type="HAMAP-Rule" id="MF_01302"/>
    </source>
</evidence>
<protein>
    <recommendedName>
        <fullName evidence="6 8">Small ribosomal subunit protein uS8</fullName>
    </recommendedName>
</protein>
<organism evidence="10 11">
    <name type="scientific">Secundilactobacillus paracollinoides</name>
    <dbReference type="NCBI Taxonomy" id="240427"/>
    <lineage>
        <taxon>Bacteria</taxon>
        <taxon>Bacillati</taxon>
        <taxon>Bacillota</taxon>
        <taxon>Bacilli</taxon>
        <taxon>Lactobacillales</taxon>
        <taxon>Lactobacillaceae</taxon>
        <taxon>Secundilactobacillus</taxon>
    </lineage>
</organism>
<dbReference type="InterPro" id="IPR035987">
    <property type="entry name" value="Ribosomal_uS8_sf"/>
</dbReference>
<keyword evidence="5 8" id="KW-0687">Ribonucleoprotein</keyword>
<gene>
    <name evidence="8" type="primary">rpsH</name>
    <name evidence="10" type="ORF">AYR63_09745</name>
</gene>
<dbReference type="FunFam" id="3.30.1370.30:FF:000002">
    <property type="entry name" value="30S ribosomal protein S8"/>
    <property type="match status" value="1"/>
</dbReference>
<proteinExistence type="inferred from homology"/>
<evidence type="ECO:0000313" key="10">
    <source>
        <dbReference type="EMBL" id="ANZ67396.1"/>
    </source>
</evidence>
<dbReference type="FunFam" id="3.30.1490.10:FF:000001">
    <property type="entry name" value="30S ribosomal protein S8"/>
    <property type="match status" value="1"/>
</dbReference>
<dbReference type="Gene3D" id="3.30.1370.30">
    <property type="match status" value="1"/>
</dbReference>
<keyword evidence="2 8" id="KW-0699">rRNA-binding</keyword>
<dbReference type="SUPFAM" id="SSF56047">
    <property type="entry name" value="Ribosomal protein S8"/>
    <property type="match status" value="1"/>
</dbReference>
<dbReference type="HAMAP" id="MF_01302_B">
    <property type="entry name" value="Ribosomal_uS8_B"/>
    <property type="match status" value="1"/>
</dbReference>
<evidence type="ECO:0000256" key="5">
    <source>
        <dbReference type="ARBA" id="ARBA00023274"/>
    </source>
</evidence>
<dbReference type="GO" id="GO:0003735">
    <property type="term" value="F:structural constituent of ribosome"/>
    <property type="evidence" value="ECO:0007669"/>
    <property type="project" value="InterPro"/>
</dbReference>
<dbReference type="Pfam" id="PF00410">
    <property type="entry name" value="Ribosomal_S8"/>
    <property type="match status" value="1"/>
</dbReference>
<dbReference type="Gene3D" id="3.30.1490.10">
    <property type="match status" value="1"/>
</dbReference>
<dbReference type="RefSeq" id="WP_065902680.1">
    <property type="nucleotide sequence ID" value="NZ_CP014912.1"/>
</dbReference>
<comment type="similarity">
    <text evidence="1 8 9">Belongs to the universal ribosomal protein uS8 family.</text>
</comment>
<dbReference type="STRING" id="240427.AYR62_08630"/>
<dbReference type="GO" id="GO:0019843">
    <property type="term" value="F:rRNA binding"/>
    <property type="evidence" value="ECO:0007669"/>
    <property type="project" value="UniProtKB-UniRule"/>
</dbReference>
<dbReference type="GO" id="GO:0005737">
    <property type="term" value="C:cytoplasm"/>
    <property type="evidence" value="ECO:0007669"/>
    <property type="project" value="UniProtKB-ARBA"/>
</dbReference>
<dbReference type="GO" id="GO:0005840">
    <property type="term" value="C:ribosome"/>
    <property type="evidence" value="ECO:0007669"/>
    <property type="project" value="UniProtKB-KW"/>
</dbReference>
<keyword evidence="3 8" id="KW-0694">RNA-binding</keyword>
<dbReference type="InterPro" id="IPR000630">
    <property type="entry name" value="Ribosomal_uS8"/>
</dbReference>
<evidence type="ECO:0000313" key="11">
    <source>
        <dbReference type="Proteomes" id="UP000093267"/>
    </source>
</evidence>
<dbReference type="PROSITE" id="PS00053">
    <property type="entry name" value="RIBOSOMAL_S8"/>
    <property type="match status" value="1"/>
</dbReference>
<evidence type="ECO:0000256" key="7">
    <source>
        <dbReference type="ARBA" id="ARBA00046740"/>
    </source>
</evidence>
<dbReference type="AlphaFoldDB" id="A0A1B2IZA3"/>
<dbReference type="EMBL" id="CP014924">
    <property type="protein sequence ID" value="ANZ67396.1"/>
    <property type="molecule type" value="Genomic_DNA"/>
</dbReference>
<dbReference type="Proteomes" id="UP000093267">
    <property type="component" value="Chromosome"/>
</dbReference>
<dbReference type="NCBIfam" id="NF001109">
    <property type="entry name" value="PRK00136.1"/>
    <property type="match status" value="1"/>
</dbReference>
<evidence type="ECO:0000256" key="6">
    <source>
        <dbReference type="ARBA" id="ARBA00035258"/>
    </source>
</evidence>
<comment type="function">
    <text evidence="8">One of the primary rRNA binding proteins, it binds directly to 16S rRNA central domain where it helps coordinate assembly of the platform of the 30S subunit.</text>
</comment>
<dbReference type="PANTHER" id="PTHR11758">
    <property type="entry name" value="40S RIBOSOMAL PROTEIN S15A"/>
    <property type="match status" value="1"/>
</dbReference>
<dbReference type="GO" id="GO:0006412">
    <property type="term" value="P:translation"/>
    <property type="evidence" value="ECO:0007669"/>
    <property type="project" value="UniProtKB-UniRule"/>
</dbReference>
<comment type="subunit">
    <text evidence="7 8">Part of the 30S ribosomal subunit. Contacts proteins S5 and S12.</text>
</comment>
<reference evidence="10 11" key="1">
    <citation type="submission" date="2016-03" db="EMBL/GenBank/DDBJ databases">
        <title>Pediococcus and Lactobacillus from brewery environment - whole genome sequencing and assembly.</title>
        <authorList>
            <person name="Behr J."/>
            <person name="Geissler A.J."/>
            <person name="Vogel R.F."/>
        </authorList>
    </citation>
    <scope>NUCLEOTIDE SEQUENCE [LARGE SCALE GENOMIC DNA]</scope>
    <source>
        <strain evidence="10 11">TMW 1.1995</strain>
    </source>
</reference>
<evidence type="ECO:0000256" key="4">
    <source>
        <dbReference type="ARBA" id="ARBA00022980"/>
    </source>
</evidence>
<sequence length="132" mass="14871">MSMTDPIADFLTRIRNANMVYHESLEVPASKMKRDIAEILKCEGFIRDVEYIEDNKQGIIRVFLKYGRDKQRVISGLKRISKPGLRSYVKADAVPKVLNGLGIAIISTSEGVVTDKEAREKKIGGEVLAYVW</sequence>
<keyword evidence="4 8" id="KW-0689">Ribosomal protein</keyword>
<name>A0A1B2IZA3_9LACO</name>
<accession>A0A1B2IZA3</accession>
<dbReference type="InterPro" id="IPR047863">
    <property type="entry name" value="Ribosomal_uS8_CS"/>
</dbReference>
<evidence type="ECO:0000256" key="1">
    <source>
        <dbReference type="ARBA" id="ARBA00006471"/>
    </source>
</evidence>
<evidence type="ECO:0000256" key="2">
    <source>
        <dbReference type="ARBA" id="ARBA00022730"/>
    </source>
</evidence>
<dbReference type="GO" id="GO:1990904">
    <property type="term" value="C:ribonucleoprotein complex"/>
    <property type="evidence" value="ECO:0007669"/>
    <property type="project" value="UniProtKB-KW"/>
</dbReference>
<evidence type="ECO:0000256" key="3">
    <source>
        <dbReference type="ARBA" id="ARBA00022884"/>
    </source>
</evidence>
<evidence type="ECO:0000256" key="9">
    <source>
        <dbReference type="RuleBase" id="RU003660"/>
    </source>
</evidence>
<keyword evidence="11" id="KW-1185">Reference proteome</keyword>